<evidence type="ECO:0000256" key="4">
    <source>
        <dbReference type="ARBA" id="ARBA00022692"/>
    </source>
</evidence>
<dbReference type="InterPro" id="IPR052031">
    <property type="entry name" value="Membrane_Transporter-Flippase"/>
</dbReference>
<comment type="caution">
    <text evidence="8">The sequence shown here is derived from an EMBL/GenBank/DDBJ whole genome shotgun (WGS) entry which is preliminary data.</text>
</comment>
<keyword evidence="2" id="KW-0813">Transport</keyword>
<feature type="transmembrane region" description="Helical" evidence="7">
    <location>
        <begin position="116"/>
        <end position="139"/>
    </location>
</feature>
<dbReference type="OrthoDB" id="9806302at2"/>
<evidence type="ECO:0000313" key="8">
    <source>
        <dbReference type="EMBL" id="GEN05909.1"/>
    </source>
</evidence>
<dbReference type="InterPro" id="IPR002528">
    <property type="entry name" value="MATE_fam"/>
</dbReference>
<organism evidence="8 11">
    <name type="scientific">Myxococcus fulvus</name>
    <dbReference type="NCBI Taxonomy" id="33"/>
    <lineage>
        <taxon>Bacteria</taxon>
        <taxon>Pseudomonadati</taxon>
        <taxon>Myxococcota</taxon>
        <taxon>Myxococcia</taxon>
        <taxon>Myxococcales</taxon>
        <taxon>Cystobacterineae</taxon>
        <taxon>Myxococcaceae</taxon>
        <taxon>Myxococcus</taxon>
    </lineage>
</organism>
<keyword evidence="6 7" id="KW-0472">Membrane</keyword>
<comment type="subcellular location">
    <subcellularLocation>
        <location evidence="1">Cell membrane</location>
        <topology evidence="1">Multi-pass membrane protein</topology>
    </subcellularLocation>
</comment>
<dbReference type="EMBL" id="BJXR01000013">
    <property type="protein sequence ID" value="GEN05909.1"/>
    <property type="molecule type" value="Genomic_DNA"/>
</dbReference>
<evidence type="ECO:0000256" key="7">
    <source>
        <dbReference type="SAM" id="Phobius"/>
    </source>
</evidence>
<dbReference type="Proteomes" id="UP000321514">
    <property type="component" value="Unassembled WGS sequence"/>
</dbReference>
<dbReference type="PIRSF" id="PIRSF006603">
    <property type="entry name" value="DinF"/>
    <property type="match status" value="1"/>
</dbReference>
<evidence type="ECO:0000313" key="11">
    <source>
        <dbReference type="Proteomes" id="UP000321514"/>
    </source>
</evidence>
<keyword evidence="4 7" id="KW-0812">Transmembrane</keyword>
<reference evidence="8 11" key="2">
    <citation type="submission" date="2019-07" db="EMBL/GenBank/DDBJ databases">
        <title>Whole genome shotgun sequence of Myxococcus fulvus NBRC 100333.</title>
        <authorList>
            <person name="Hosoyama A."/>
            <person name="Uohara A."/>
            <person name="Ohji S."/>
            <person name="Ichikawa N."/>
        </authorList>
    </citation>
    <scope>NUCLEOTIDE SEQUENCE [LARGE SCALE GENOMIC DNA]</scope>
    <source>
        <strain evidence="8 11">NBRC 100333</strain>
    </source>
</reference>
<keyword evidence="10" id="KW-1185">Reference proteome</keyword>
<evidence type="ECO:0000313" key="9">
    <source>
        <dbReference type="EMBL" id="SET63838.1"/>
    </source>
</evidence>
<feature type="transmembrane region" description="Helical" evidence="7">
    <location>
        <begin position="217"/>
        <end position="238"/>
    </location>
</feature>
<feature type="transmembrane region" description="Helical" evidence="7">
    <location>
        <begin position="409"/>
        <end position="429"/>
    </location>
</feature>
<dbReference type="CDD" id="cd13148">
    <property type="entry name" value="MATE_like_3"/>
    <property type="match status" value="1"/>
</dbReference>
<feature type="transmembrane region" description="Helical" evidence="7">
    <location>
        <begin position="441"/>
        <end position="466"/>
    </location>
</feature>
<keyword evidence="3" id="KW-1003">Cell membrane</keyword>
<feature type="transmembrane region" description="Helical" evidence="7">
    <location>
        <begin position="159"/>
        <end position="180"/>
    </location>
</feature>
<gene>
    <name evidence="8" type="ORF">MFU01_09460</name>
    <name evidence="9" type="ORF">SAMN05443572_102973</name>
</gene>
<dbReference type="PANTHER" id="PTHR43549:SF3">
    <property type="entry name" value="MULTIDRUG RESISTANCE PROTEIN YPNP-RELATED"/>
    <property type="match status" value="1"/>
</dbReference>
<dbReference type="GO" id="GO:0005886">
    <property type="term" value="C:plasma membrane"/>
    <property type="evidence" value="ECO:0007669"/>
    <property type="project" value="UniProtKB-SubCell"/>
</dbReference>
<dbReference type="EMBL" id="FOIB01000002">
    <property type="protein sequence ID" value="SET63838.1"/>
    <property type="molecule type" value="Genomic_DNA"/>
</dbReference>
<feature type="transmembrane region" description="Helical" evidence="7">
    <location>
        <begin position="35"/>
        <end position="56"/>
    </location>
</feature>
<evidence type="ECO:0000256" key="3">
    <source>
        <dbReference type="ARBA" id="ARBA00022475"/>
    </source>
</evidence>
<evidence type="ECO:0000313" key="10">
    <source>
        <dbReference type="Proteomes" id="UP000183760"/>
    </source>
</evidence>
<dbReference type="GO" id="GO:0042910">
    <property type="term" value="F:xenobiotic transmembrane transporter activity"/>
    <property type="evidence" value="ECO:0007669"/>
    <property type="project" value="InterPro"/>
</dbReference>
<sequence length="471" mass="47922">MQVKSALSSEAEASGEQKAGAAGADIREALLRGPILSTLLKLAVPTTVVLVAQSFVGVAETWYVSFLGTDALAGVSLVFPIFMLMTMMSNGGIGSGVASAVARAVGAHRSQDADALVWHAVVMGVGLGLASTLLAWLGGPALYRALGGEAGALAAAVEYSNYLFLGAIPFWVVNLLAAALRGAGNVKLPAKVTLAGAAVLVVISPALIFGVGPLPALGIAGAGLAMDLFYLGAALWLLKHLASGRTSLRLAPGRLEGRLIRDILRVGLPTAFSAVQPNLTVIVVTGAVGLFGVEALAGYGIASRLDYLLVPLLFGLGTAVLTMVGTNAGAGQWERARRTAWVGAWLGFGVTSAIGLVVAVVPGLWLHLFSQDPAVLAPGALYLRIVAPFYGLLGLGFVLGFASQGVARVFWPVIGGTARMLIAAGLGWLAVSHFGAGLPTLFALVSAALVAFAAVTSVATLAGAIFREGPR</sequence>
<feature type="transmembrane region" description="Helical" evidence="7">
    <location>
        <begin position="340"/>
        <end position="361"/>
    </location>
</feature>
<dbReference type="RefSeq" id="WP_083559779.1">
    <property type="nucleotide sequence ID" value="NZ_BJXR01000013.1"/>
</dbReference>
<evidence type="ECO:0000256" key="1">
    <source>
        <dbReference type="ARBA" id="ARBA00004651"/>
    </source>
</evidence>
<dbReference type="PANTHER" id="PTHR43549">
    <property type="entry name" value="MULTIDRUG RESISTANCE PROTEIN YPNP-RELATED"/>
    <property type="match status" value="1"/>
</dbReference>
<feature type="transmembrane region" description="Helical" evidence="7">
    <location>
        <begin position="192"/>
        <end position="211"/>
    </location>
</feature>
<protein>
    <submittedName>
        <fullName evidence="9">Efflux protein, MATE family</fullName>
    </submittedName>
    <submittedName>
        <fullName evidence="8">MATE family efflux transporter</fullName>
    </submittedName>
</protein>
<evidence type="ECO:0000256" key="6">
    <source>
        <dbReference type="ARBA" id="ARBA00023136"/>
    </source>
</evidence>
<dbReference type="Pfam" id="PF01554">
    <property type="entry name" value="MatE"/>
    <property type="match status" value="2"/>
</dbReference>
<feature type="transmembrane region" description="Helical" evidence="7">
    <location>
        <begin position="62"/>
        <end position="85"/>
    </location>
</feature>
<name>A0A511SVJ1_MYXFU</name>
<dbReference type="AlphaFoldDB" id="A0A511SVJ1"/>
<reference evidence="9 10" key="1">
    <citation type="submission" date="2016-10" db="EMBL/GenBank/DDBJ databases">
        <authorList>
            <person name="Varghese N."/>
            <person name="Submissions S."/>
        </authorList>
    </citation>
    <scope>NUCLEOTIDE SEQUENCE [LARGE SCALE GENOMIC DNA]</scope>
    <source>
        <strain evidence="9 10">DSM 16525</strain>
    </source>
</reference>
<feature type="transmembrane region" description="Helical" evidence="7">
    <location>
        <begin position="279"/>
        <end position="302"/>
    </location>
</feature>
<dbReference type="STRING" id="1334629.MFUL124B02_36050"/>
<feature type="transmembrane region" description="Helical" evidence="7">
    <location>
        <begin position="308"/>
        <end position="328"/>
    </location>
</feature>
<dbReference type="Proteomes" id="UP000183760">
    <property type="component" value="Unassembled WGS sequence"/>
</dbReference>
<accession>A0A511SVJ1</accession>
<dbReference type="GO" id="GO:0015297">
    <property type="term" value="F:antiporter activity"/>
    <property type="evidence" value="ECO:0007669"/>
    <property type="project" value="InterPro"/>
</dbReference>
<evidence type="ECO:0000256" key="2">
    <source>
        <dbReference type="ARBA" id="ARBA00022448"/>
    </source>
</evidence>
<proteinExistence type="predicted"/>
<feature type="transmembrane region" description="Helical" evidence="7">
    <location>
        <begin position="381"/>
        <end position="402"/>
    </location>
</feature>
<dbReference type="NCBIfam" id="TIGR00797">
    <property type="entry name" value="matE"/>
    <property type="match status" value="1"/>
</dbReference>
<dbReference type="InterPro" id="IPR048279">
    <property type="entry name" value="MdtK-like"/>
</dbReference>
<evidence type="ECO:0000256" key="5">
    <source>
        <dbReference type="ARBA" id="ARBA00022989"/>
    </source>
</evidence>
<keyword evidence="5 7" id="KW-1133">Transmembrane helix</keyword>